<name>B5CUR6_PHOPM</name>
<dbReference type="HOGENOM" id="CLU_1755202_0_0_10"/>
<protein>
    <submittedName>
        <fullName evidence="1">Uncharacterized protein</fullName>
    </submittedName>
</protein>
<dbReference type="Proteomes" id="UP000003452">
    <property type="component" value="Unassembled WGS sequence"/>
</dbReference>
<accession>B5CUR6</accession>
<evidence type="ECO:0000313" key="1">
    <source>
        <dbReference type="EMBL" id="EDY97056.1"/>
    </source>
</evidence>
<gene>
    <name evidence="1" type="ORF">BACPLE_00440</name>
</gene>
<reference evidence="1 2" key="2">
    <citation type="submission" date="2008-08" db="EMBL/GenBank/DDBJ databases">
        <authorList>
            <person name="Fulton L."/>
            <person name="Clifton S."/>
            <person name="Fulton B."/>
            <person name="Xu J."/>
            <person name="Minx P."/>
            <person name="Pepin K.H."/>
            <person name="Johnson M."/>
            <person name="Thiruvilangam P."/>
            <person name="Bhonagiri V."/>
            <person name="Nash W.E."/>
            <person name="Mardis E.R."/>
            <person name="Wilson R.K."/>
        </authorList>
    </citation>
    <scope>NUCLEOTIDE SEQUENCE [LARGE SCALE GENOMIC DNA]</scope>
    <source>
        <strain evidence="2">DSM 17135 / JCM 12973 / M2</strain>
    </source>
</reference>
<proteinExistence type="predicted"/>
<dbReference type="AlphaFoldDB" id="B5CUR6"/>
<evidence type="ECO:0000313" key="2">
    <source>
        <dbReference type="Proteomes" id="UP000003452"/>
    </source>
</evidence>
<organism evidence="1 2">
    <name type="scientific">Phocaeicola plebeius (strain DSM 17135 / JCM 12973 / CCUG 54634 / M2)</name>
    <name type="common">Bacteroides plebeius</name>
    <dbReference type="NCBI Taxonomy" id="484018"/>
    <lineage>
        <taxon>Bacteria</taxon>
        <taxon>Pseudomonadati</taxon>
        <taxon>Bacteroidota</taxon>
        <taxon>Bacteroidia</taxon>
        <taxon>Bacteroidales</taxon>
        <taxon>Bacteroidaceae</taxon>
        <taxon>Phocaeicola</taxon>
    </lineage>
</organism>
<comment type="caution">
    <text evidence="1">The sequence shown here is derived from an EMBL/GenBank/DDBJ whole genome shotgun (WGS) entry which is preliminary data.</text>
</comment>
<reference evidence="1 2" key="1">
    <citation type="submission" date="2008-08" db="EMBL/GenBank/DDBJ databases">
        <title>Draft genome sequence of Bacteroides plebeius (DSM 17135).</title>
        <authorList>
            <person name="Sudarsanam P."/>
            <person name="Ley R."/>
            <person name="Guruge J."/>
            <person name="Turnbaugh P.J."/>
            <person name="Mahowald M."/>
            <person name="Liep D."/>
            <person name="Gordon J."/>
        </authorList>
    </citation>
    <scope>NUCLEOTIDE SEQUENCE [LARGE SCALE GENOMIC DNA]</scope>
    <source>
        <strain evidence="2">DSM 17135 / JCM 12973 / M2</strain>
    </source>
</reference>
<dbReference type="EMBL" id="ABQC02000004">
    <property type="protein sequence ID" value="EDY97056.1"/>
    <property type="molecule type" value="Genomic_DNA"/>
</dbReference>
<sequence>MGTQAGAKCAEGDTPAGIVRQSGRLLQRIRIVESRCIAVGILWQISPAVFYEVVLLLQVARIERMGDGAKFLAYKGSLTAYGITVADRFGRVKVEFCLSGPFFSVAGSHFYGMLYVILAEKHAQAFSPDCTVLYAKSNFHILCISCGS</sequence>